<feature type="compositionally biased region" description="Polar residues" evidence="1">
    <location>
        <begin position="140"/>
        <end position="160"/>
    </location>
</feature>
<feature type="region of interest" description="Disordered" evidence="1">
    <location>
        <begin position="140"/>
        <end position="167"/>
    </location>
</feature>
<evidence type="ECO:0000256" key="1">
    <source>
        <dbReference type="SAM" id="MobiDB-lite"/>
    </source>
</evidence>
<comment type="caution">
    <text evidence="2">The sequence shown here is derived from an EMBL/GenBank/DDBJ whole genome shotgun (WGS) entry which is preliminary data.</text>
</comment>
<gene>
    <name evidence="2" type="ORF">CHARACLAT_015060</name>
</gene>
<dbReference type="EMBL" id="JAHUTJ010050335">
    <property type="protein sequence ID" value="MED6284019.1"/>
    <property type="molecule type" value="Genomic_DNA"/>
</dbReference>
<protein>
    <submittedName>
        <fullName evidence="2">Uncharacterized protein</fullName>
    </submittedName>
</protein>
<evidence type="ECO:0000313" key="2">
    <source>
        <dbReference type="EMBL" id="MED6284019.1"/>
    </source>
</evidence>
<sequence length="167" mass="18105">METAFVFKDVKSFECSSPSELDRKFFGEQSLLSALSLEQLPTPKLFSNTGGDGRPSILASLCLSLDAFSPCGGFSPRGSNTQAADNSNPTIALQGKFSTPQVLVKKPSNATCFDQSYGDLTASQISWDVSLIKSESNSPRFLMETSTQEQTWSPKPQQHSLPEVSLD</sequence>
<accession>A0ABU7EE04</accession>
<organism evidence="2 3">
    <name type="scientific">Characodon lateralis</name>
    <dbReference type="NCBI Taxonomy" id="208331"/>
    <lineage>
        <taxon>Eukaryota</taxon>
        <taxon>Metazoa</taxon>
        <taxon>Chordata</taxon>
        <taxon>Craniata</taxon>
        <taxon>Vertebrata</taxon>
        <taxon>Euteleostomi</taxon>
        <taxon>Actinopterygii</taxon>
        <taxon>Neopterygii</taxon>
        <taxon>Teleostei</taxon>
        <taxon>Neoteleostei</taxon>
        <taxon>Acanthomorphata</taxon>
        <taxon>Ovalentaria</taxon>
        <taxon>Atherinomorphae</taxon>
        <taxon>Cyprinodontiformes</taxon>
        <taxon>Goodeidae</taxon>
        <taxon>Characodon</taxon>
    </lineage>
</organism>
<evidence type="ECO:0000313" key="3">
    <source>
        <dbReference type="Proteomes" id="UP001352852"/>
    </source>
</evidence>
<keyword evidence="3" id="KW-1185">Reference proteome</keyword>
<dbReference type="Proteomes" id="UP001352852">
    <property type="component" value="Unassembled WGS sequence"/>
</dbReference>
<name>A0ABU7EE04_9TELE</name>
<reference evidence="2 3" key="1">
    <citation type="submission" date="2021-06" db="EMBL/GenBank/DDBJ databases">
        <authorList>
            <person name="Palmer J.M."/>
        </authorList>
    </citation>
    <scope>NUCLEOTIDE SEQUENCE [LARGE SCALE GENOMIC DNA]</scope>
    <source>
        <strain evidence="2 3">CL_MEX2019</strain>
        <tissue evidence="2">Muscle</tissue>
    </source>
</reference>
<proteinExistence type="predicted"/>